<feature type="domain" description="GmrSD restriction endonucleases N-terminal" evidence="1">
    <location>
        <begin position="29"/>
        <end position="249"/>
    </location>
</feature>
<dbReference type="Pfam" id="PF03235">
    <property type="entry name" value="GmrSD_N"/>
    <property type="match status" value="1"/>
</dbReference>
<dbReference type="OrthoDB" id="9798761at2"/>
<gene>
    <name evidence="3" type="ORF">SAMN05216553_1175</name>
</gene>
<name>A0A1G8A5X2_9PSEU</name>
<proteinExistence type="predicted"/>
<dbReference type="Pfam" id="PF07510">
    <property type="entry name" value="GmrSD_C"/>
    <property type="match status" value="1"/>
</dbReference>
<dbReference type="InterPro" id="IPR004919">
    <property type="entry name" value="GmrSD_N"/>
</dbReference>
<sequence length="607" mass="67577">MTEAVPGVELIPIKSETKTIQMCFQHCLYEVPNFQRPYSWSEDQLEDFWNDVVLAQGDFFFGSTVTWVSAKRDLFRSTYSIIDGQQRLTTSTIMLSVVRDAFNKVSLIAEGADDSDVGSAAKGQASATQKYLIATDDDGNFYSVIARPEEMFYEKIQNPSAIPSGAKWNSSAERLGAARTFFENRVLGALGDLSLADQVDRLKSIRANVLKARVIQVELTSEEDGFLIFETLNTRGADLRISDLVKNLLIRGGATTAPDREAIAARWNRLVDRVQLESLKPDVVDRFIWQSWNSRRAAVKEPELFKEISRLVKEDAAKHLDYLAELETDSLTYQWLENEDVQTRLKKGADRNAFAVRKFADSVRALAIFNVSVANSTVLAIARKYQESSLVKESQLIEVMRLVENFHFQFTALTNSGSTGGTRARYNRFAVRLEAANSRAEVSEAIADLKVKLVASLPSRELALKAFQELFYAPSVKLTQAQKPRARKIFIAYVLMAFAKAEASIPAGQDLASWSIEHIKPQSTAGDSYKDPVYSIGNLTLLTDALNSSLGAAPLSKKVEALRKGKAYFDPELESWAHGGAVAPSDAQIKKRAERLALEALDRVWSL</sequence>
<dbReference type="PANTHER" id="PTHR35149">
    <property type="entry name" value="SLL5132 PROTEIN"/>
    <property type="match status" value="1"/>
</dbReference>
<dbReference type="InterPro" id="IPR011089">
    <property type="entry name" value="GmrSD_C"/>
</dbReference>
<organism evidence="3 4">
    <name type="scientific">Lentzea fradiae</name>
    <dbReference type="NCBI Taxonomy" id="200378"/>
    <lineage>
        <taxon>Bacteria</taxon>
        <taxon>Bacillati</taxon>
        <taxon>Actinomycetota</taxon>
        <taxon>Actinomycetes</taxon>
        <taxon>Pseudonocardiales</taxon>
        <taxon>Pseudonocardiaceae</taxon>
        <taxon>Lentzea</taxon>
    </lineage>
</organism>
<evidence type="ECO:0000259" key="2">
    <source>
        <dbReference type="Pfam" id="PF07510"/>
    </source>
</evidence>
<dbReference type="Proteomes" id="UP000199623">
    <property type="component" value="Unassembled WGS sequence"/>
</dbReference>
<evidence type="ECO:0000259" key="1">
    <source>
        <dbReference type="Pfam" id="PF03235"/>
    </source>
</evidence>
<evidence type="ECO:0000313" key="4">
    <source>
        <dbReference type="Proteomes" id="UP000199623"/>
    </source>
</evidence>
<keyword evidence="4" id="KW-1185">Reference proteome</keyword>
<dbReference type="STRING" id="200378.SAMN05216553_1175"/>
<accession>A0A1G8A5X2</accession>
<dbReference type="AlphaFoldDB" id="A0A1G8A5X2"/>
<dbReference type="PANTHER" id="PTHR35149:SF1">
    <property type="entry name" value="DUF5655 DOMAIN-CONTAINING PROTEIN"/>
    <property type="match status" value="1"/>
</dbReference>
<reference evidence="4" key="1">
    <citation type="submission" date="2016-10" db="EMBL/GenBank/DDBJ databases">
        <authorList>
            <person name="Varghese N."/>
            <person name="Submissions S."/>
        </authorList>
    </citation>
    <scope>NUCLEOTIDE SEQUENCE [LARGE SCALE GENOMIC DNA]</scope>
    <source>
        <strain evidence="4">CGMCC 4.3506</strain>
    </source>
</reference>
<feature type="domain" description="GmrSD restriction endonucleases C-terminal" evidence="2">
    <location>
        <begin position="491"/>
        <end position="596"/>
    </location>
</feature>
<protein>
    <submittedName>
        <fullName evidence="3">Uncharacterized conserved protein, contains ParB-like and HNH nuclease domains</fullName>
    </submittedName>
</protein>
<evidence type="ECO:0000313" key="3">
    <source>
        <dbReference type="EMBL" id="SDH16375.1"/>
    </source>
</evidence>
<dbReference type="EMBL" id="FNCC01000017">
    <property type="protein sequence ID" value="SDH16375.1"/>
    <property type="molecule type" value="Genomic_DNA"/>
</dbReference>